<organism evidence="2 3">
    <name type="scientific">Stephania japonica</name>
    <dbReference type="NCBI Taxonomy" id="461633"/>
    <lineage>
        <taxon>Eukaryota</taxon>
        <taxon>Viridiplantae</taxon>
        <taxon>Streptophyta</taxon>
        <taxon>Embryophyta</taxon>
        <taxon>Tracheophyta</taxon>
        <taxon>Spermatophyta</taxon>
        <taxon>Magnoliopsida</taxon>
        <taxon>Ranunculales</taxon>
        <taxon>Menispermaceae</taxon>
        <taxon>Menispermoideae</taxon>
        <taxon>Cissampelideae</taxon>
        <taxon>Stephania</taxon>
    </lineage>
</organism>
<feature type="region of interest" description="Disordered" evidence="1">
    <location>
        <begin position="1"/>
        <end position="25"/>
    </location>
</feature>
<dbReference type="AlphaFoldDB" id="A0AAP0K847"/>
<gene>
    <name evidence="2" type="ORF">Sjap_006667</name>
</gene>
<protein>
    <submittedName>
        <fullName evidence="2">Uncharacterized protein</fullName>
    </submittedName>
</protein>
<evidence type="ECO:0000313" key="2">
    <source>
        <dbReference type="EMBL" id="KAK9146764.1"/>
    </source>
</evidence>
<name>A0AAP0K847_9MAGN</name>
<dbReference type="EMBL" id="JBBNAE010000002">
    <property type="protein sequence ID" value="KAK9146764.1"/>
    <property type="molecule type" value="Genomic_DNA"/>
</dbReference>
<sequence length="117" mass="13274">MNQKSDSWRVLMNPPRRTTDAQMNPSTPRLVAAFSRMDRRIASTVSFFSGARRMANSANFFAGAHELAELVFARGLYSGKEPKLLLGFCSMICNEKFSSLSARSELSWFMCFMFTRP</sequence>
<evidence type="ECO:0000313" key="3">
    <source>
        <dbReference type="Proteomes" id="UP001417504"/>
    </source>
</evidence>
<keyword evidence="3" id="KW-1185">Reference proteome</keyword>
<proteinExistence type="predicted"/>
<reference evidence="2 3" key="1">
    <citation type="submission" date="2024-01" db="EMBL/GenBank/DDBJ databases">
        <title>Genome assemblies of Stephania.</title>
        <authorList>
            <person name="Yang L."/>
        </authorList>
    </citation>
    <scope>NUCLEOTIDE SEQUENCE [LARGE SCALE GENOMIC DNA]</scope>
    <source>
        <strain evidence="2">QJT</strain>
        <tissue evidence="2">Leaf</tissue>
    </source>
</reference>
<evidence type="ECO:0000256" key="1">
    <source>
        <dbReference type="SAM" id="MobiDB-lite"/>
    </source>
</evidence>
<comment type="caution">
    <text evidence="2">The sequence shown here is derived from an EMBL/GenBank/DDBJ whole genome shotgun (WGS) entry which is preliminary data.</text>
</comment>
<dbReference type="Proteomes" id="UP001417504">
    <property type="component" value="Unassembled WGS sequence"/>
</dbReference>
<accession>A0AAP0K847</accession>